<reference evidence="1" key="1">
    <citation type="journal article" date="2022" name="Cell">
        <title>Design, construction, and in vivo augmentation of a complex gut microbiome.</title>
        <authorList>
            <person name="Cheng A.G."/>
            <person name="Ho P.Y."/>
            <person name="Aranda-Diaz A."/>
            <person name="Jain S."/>
            <person name="Yu F.B."/>
            <person name="Meng X."/>
            <person name="Wang M."/>
            <person name="Iakiviak M."/>
            <person name="Nagashima K."/>
            <person name="Zhao A."/>
            <person name="Murugkar P."/>
            <person name="Patil A."/>
            <person name="Atabakhsh K."/>
            <person name="Weakley A."/>
            <person name="Yan J."/>
            <person name="Brumbaugh A.R."/>
            <person name="Higginbottom S."/>
            <person name="Dimas A."/>
            <person name="Shiver A.L."/>
            <person name="Deutschbauer A."/>
            <person name="Neff N."/>
            <person name="Sonnenburg J.L."/>
            <person name="Huang K.C."/>
            <person name="Fischbach M.A."/>
        </authorList>
    </citation>
    <scope>NUCLEOTIDE SEQUENCE</scope>
    <source>
        <strain evidence="1">DSM 19829</strain>
    </source>
</reference>
<accession>A0ABY5VIM8</accession>
<dbReference type="Proteomes" id="UP001060164">
    <property type="component" value="Chromosome"/>
</dbReference>
<dbReference type="InterPro" id="IPR006490">
    <property type="entry name" value="Maj_tail_phi13"/>
</dbReference>
<evidence type="ECO:0000313" key="2">
    <source>
        <dbReference type="Proteomes" id="UP001060164"/>
    </source>
</evidence>
<evidence type="ECO:0000313" key="1">
    <source>
        <dbReference type="EMBL" id="UWP60434.1"/>
    </source>
</evidence>
<organism evidence="1 2">
    <name type="scientific">Ruminococcus gauvreauii</name>
    <dbReference type="NCBI Taxonomy" id="438033"/>
    <lineage>
        <taxon>Bacteria</taxon>
        <taxon>Bacillati</taxon>
        <taxon>Bacillota</taxon>
        <taxon>Clostridia</taxon>
        <taxon>Eubacteriales</taxon>
        <taxon>Oscillospiraceae</taxon>
        <taxon>Ruminococcus</taxon>
    </lineage>
</organism>
<sequence>MAYIGLRKPIIGKLNTEKGTYSTPFTFGKAIAIQVTPSYAEGSLYADDVQAEYDKIFSYADVVLNTSTIPIQAHADMFGHTTADSPNKSVTFNADDENGYVGVAWITVEKVDGVRSFTANFLCKVKFSEPAEDYATKGESIEYKTPSINGRALALDDGKWKEIAVFDTEEAARAWIDGKFTPSSPDA</sequence>
<dbReference type="NCBIfam" id="TIGR01603">
    <property type="entry name" value="maj_tail_phi13"/>
    <property type="match status" value="1"/>
</dbReference>
<name>A0ABY5VIM8_9FIRM</name>
<gene>
    <name evidence="1" type="ORF">NQ502_05170</name>
</gene>
<protein>
    <submittedName>
        <fullName evidence="1">Major tail protein</fullName>
    </submittedName>
</protein>
<dbReference type="EMBL" id="CP102290">
    <property type="protein sequence ID" value="UWP60434.1"/>
    <property type="molecule type" value="Genomic_DNA"/>
</dbReference>
<proteinExistence type="predicted"/>
<dbReference type="RefSeq" id="WP_028529132.1">
    <property type="nucleotide sequence ID" value="NZ_CABLBR010000019.1"/>
</dbReference>
<keyword evidence="2" id="KW-1185">Reference proteome</keyword>